<dbReference type="InterPro" id="IPR009580">
    <property type="entry name" value="GPI_biosynthesis_protein_Pig-F"/>
</dbReference>
<dbReference type="GO" id="GO:0005789">
    <property type="term" value="C:endoplasmic reticulum membrane"/>
    <property type="evidence" value="ECO:0007669"/>
    <property type="project" value="UniProtKB-SubCell"/>
</dbReference>
<evidence type="ECO:0000256" key="1">
    <source>
        <dbReference type="ARBA" id="ARBA00004477"/>
    </source>
</evidence>
<dbReference type="Proteomes" id="UP000243797">
    <property type="component" value="Unassembled WGS sequence"/>
</dbReference>
<keyword evidence="7 8" id="KW-0472">Membrane</keyword>
<reference evidence="9 10" key="1">
    <citation type="submission" date="2017-06" db="EMBL/GenBank/DDBJ databases">
        <title>Draft genome sequence of a variant of Elsinoe murrayae.</title>
        <authorList>
            <person name="Cheng Q."/>
        </authorList>
    </citation>
    <scope>NUCLEOTIDE SEQUENCE [LARGE SCALE GENOMIC DNA]</scope>
    <source>
        <strain evidence="9 10">CQ-2017a</strain>
    </source>
</reference>
<dbReference type="GO" id="GO:0006506">
    <property type="term" value="P:GPI anchor biosynthetic process"/>
    <property type="evidence" value="ECO:0007669"/>
    <property type="project" value="UniProtKB-UniPathway"/>
</dbReference>
<keyword evidence="5" id="KW-0256">Endoplasmic reticulum</keyword>
<feature type="transmembrane region" description="Helical" evidence="8">
    <location>
        <begin position="32"/>
        <end position="50"/>
    </location>
</feature>
<sequence length="237" mass="25013">MAPKEANPSTPAATVARPMQAVDINDEPLSKAYSYIHIAAVLSTFIYTFPQLVADPITTMTGSLLPLALLQGLYCAICLPSSPPSAGKKKKPATDQGIGFKIVPSLLSLSLCLLLGAPLLTVLLLLFGAPFTTHQLHTLLCAAHIALLAGPQLVYVHGVAADRWLSIAGLDTPIDEVFGASLGACMGAWVGAVPIPLDWDREWQRWPVTILAGGYGGWALGRVVGATVGKGRRIRLD</sequence>
<dbReference type="STRING" id="2082308.A0A2K1R0V9"/>
<evidence type="ECO:0000313" key="9">
    <source>
        <dbReference type="EMBL" id="PNS20916.1"/>
    </source>
</evidence>
<comment type="subcellular location">
    <subcellularLocation>
        <location evidence="1">Endoplasmic reticulum membrane</location>
        <topology evidence="1">Multi-pass membrane protein</topology>
    </subcellularLocation>
</comment>
<comment type="pathway">
    <text evidence="2">Glycolipid biosynthesis; glycosylphosphatidylinositol-anchor biosynthesis.</text>
</comment>
<dbReference type="InParanoid" id="A0A2K1R0V9"/>
<comment type="caution">
    <text evidence="9">The sequence shown here is derived from an EMBL/GenBank/DDBJ whole genome shotgun (WGS) entry which is preliminary data.</text>
</comment>
<dbReference type="UniPathway" id="UPA00196"/>
<evidence type="ECO:0000256" key="6">
    <source>
        <dbReference type="ARBA" id="ARBA00022989"/>
    </source>
</evidence>
<dbReference type="EMBL" id="NKHZ01000017">
    <property type="protein sequence ID" value="PNS20916.1"/>
    <property type="molecule type" value="Genomic_DNA"/>
</dbReference>
<feature type="transmembrane region" description="Helical" evidence="8">
    <location>
        <begin position="177"/>
        <end position="197"/>
    </location>
</feature>
<evidence type="ECO:0000256" key="7">
    <source>
        <dbReference type="ARBA" id="ARBA00023136"/>
    </source>
</evidence>
<accession>A0A2K1R0V9</accession>
<name>A0A2K1R0V9_9PEZI</name>
<feature type="transmembrane region" description="Helical" evidence="8">
    <location>
        <begin position="102"/>
        <end position="127"/>
    </location>
</feature>
<keyword evidence="3" id="KW-0337">GPI-anchor biosynthesis</keyword>
<feature type="transmembrane region" description="Helical" evidence="8">
    <location>
        <begin position="139"/>
        <end position="157"/>
    </location>
</feature>
<evidence type="ECO:0000256" key="8">
    <source>
        <dbReference type="SAM" id="Phobius"/>
    </source>
</evidence>
<dbReference type="AlphaFoldDB" id="A0A2K1R0V9"/>
<dbReference type="Pfam" id="PF06699">
    <property type="entry name" value="PIG-F"/>
    <property type="match status" value="1"/>
</dbReference>
<dbReference type="OrthoDB" id="17366at2759"/>
<protein>
    <recommendedName>
        <fullName evidence="11">Glycosylphosphatidylinositol anchor biosynthesis protein 11</fullName>
    </recommendedName>
</protein>
<feature type="transmembrane region" description="Helical" evidence="8">
    <location>
        <begin position="62"/>
        <end position="82"/>
    </location>
</feature>
<keyword evidence="6 8" id="KW-1133">Transmembrane helix</keyword>
<evidence type="ECO:0008006" key="11">
    <source>
        <dbReference type="Google" id="ProtNLM"/>
    </source>
</evidence>
<evidence type="ECO:0000313" key="10">
    <source>
        <dbReference type="Proteomes" id="UP000243797"/>
    </source>
</evidence>
<evidence type="ECO:0000256" key="5">
    <source>
        <dbReference type="ARBA" id="ARBA00022824"/>
    </source>
</evidence>
<gene>
    <name evidence="9" type="ORF">CAC42_2847</name>
</gene>
<evidence type="ECO:0000256" key="3">
    <source>
        <dbReference type="ARBA" id="ARBA00022502"/>
    </source>
</evidence>
<keyword evidence="4 8" id="KW-0812">Transmembrane</keyword>
<organism evidence="9 10">
    <name type="scientific">Sphaceloma murrayae</name>
    <dbReference type="NCBI Taxonomy" id="2082308"/>
    <lineage>
        <taxon>Eukaryota</taxon>
        <taxon>Fungi</taxon>
        <taxon>Dikarya</taxon>
        <taxon>Ascomycota</taxon>
        <taxon>Pezizomycotina</taxon>
        <taxon>Dothideomycetes</taxon>
        <taxon>Dothideomycetidae</taxon>
        <taxon>Myriangiales</taxon>
        <taxon>Elsinoaceae</taxon>
        <taxon>Sphaceloma</taxon>
    </lineage>
</organism>
<keyword evidence="10" id="KW-1185">Reference proteome</keyword>
<proteinExistence type="predicted"/>
<evidence type="ECO:0000256" key="2">
    <source>
        <dbReference type="ARBA" id="ARBA00004687"/>
    </source>
</evidence>
<evidence type="ECO:0000256" key="4">
    <source>
        <dbReference type="ARBA" id="ARBA00022692"/>
    </source>
</evidence>